<dbReference type="Proteomes" id="UP001333110">
    <property type="component" value="Unassembled WGS sequence"/>
</dbReference>
<feature type="compositionally biased region" description="Polar residues" evidence="1">
    <location>
        <begin position="154"/>
        <end position="164"/>
    </location>
</feature>
<keyword evidence="3" id="KW-1185">Reference proteome</keyword>
<organism evidence="2 3">
    <name type="scientific">Mycteria americana</name>
    <name type="common">Wood stork</name>
    <dbReference type="NCBI Taxonomy" id="33587"/>
    <lineage>
        <taxon>Eukaryota</taxon>
        <taxon>Metazoa</taxon>
        <taxon>Chordata</taxon>
        <taxon>Craniata</taxon>
        <taxon>Vertebrata</taxon>
        <taxon>Euteleostomi</taxon>
        <taxon>Archelosauria</taxon>
        <taxon>Archosauria</taxon>
        <taxon>Dinosauria</taxon>
        <taxon>Saurischia</taxon>
        <taxon>Theropoda</taxon>
        <taxon>Coelurosauria</taxon>
        <taxon>Aves</taxon>
        <taxon>Neognathae</taxon>
        <taxon>Neoaves</taxon>
        <taxon>Aequornithes</taxon>
        <taxon>Ciconiiformes</taxon>
        <taxon>Ciconiidae</taxon>
        <taxon>Mycteria</taxon>
    </lineage>
</organism>
<feature type="compositionally biased region" description="Basic and acidic residues" evidence="1">
    <location>
        <begin position="114"/>
        <end position="125"/>
    </location>
</feature>
<dbReference type="EMBL" id="JAUNZN010000007">
    <property type="protein sequence ID" value="KAK4818387.1"/>
    <property type="molecule type" value="Genomic_DNA"/>
</dbReference>
<evidence type="ECO:0000313" key="3">
    <source>
        <dbReference type="Proteomes" id="UP001333110"/>
    </source>
</evidence>
<reference evidence="2 3" key="1">
    <citation type="journal article" date="2023" name="J. Hered.">
        <title>Chromosome-level genome of the wood stork (Mycteria americana) provides insight into avian chromosome evolution.</title>
        <authorList>
            <person name="Flamio R. Jr."/>
            <person name="Ramstad K.M."/>
        </authorList>
    </citation>
    <scope>NUCLEOTIDE SEQUENCE [LARGE SCALE GENOMIC DNA]</scope>
    <source>
        <tissue evidence="2">Blood</tissue>
    </source>
</reference>
<name>A0AAN7RV86_MYCAM</name>
<proteinExistence type="predicted"/>
<evidence type="ECO:0000256" key="1">
    <source>
        <dbReference type="SAM" id="MobiDB-lite"/>
    </source>
</evidence>
<evidence type="ECO:0000313" key="2">
    <source>
        <dbReference type="EMBL" id="KAK4818387.1"/>
    </source>
</evidence>
<dbReference type="AlphaFoldDB" id="A0AAN7RV86"/>
<feature type="region of interest" description="Disordered" evidence="1">
    <location>
        <begin position="111"/>
        <end position="164"/>
    </location>
</feature>
<comment type="caution">
    <text evidence="2">The sequence shown here is derived from an EMBL/GenBank/DDBJ whole genome shotgun (WGS) entry which is preliminary data.</text>
</comment>
<protein>
    <submittedName>
        <fullName evidence="2">Uncharacterized protein</fullName>
    </submittedName>
</protein>
<sequence length="164" mass="18680">MLAGLDPSVILYMPCDGTQDDLLHQLPWYRGYFVKQASLTSMGNAEFLFCAFHKFIEKNYDDKSLWHRCRKTALNWKGSIVKVLFKIKQLFKNTTQRSALRLGSYEWQGVGDSMGKETPTKKGNEDEVDEAGYSEAGPSREQEEEEAELINEAVTTRSLSLSEL</sequence>
<gene>
    <name evidence="2" type="ORF">QYF61_012066</name>
</gene>
<accession>A0AAN7RV86</accession>